<dbReference type="EMBL" id="GG662720">
    <property type="protein sequence ID" value="EWS74903.1"/>
    <property type="molecule type" value="Genomic_DNA"/>
</dbReference>
<proteinExistence type="predicted"/>
<gene>
    <name evidence="1" type="ORF">TTHERM_000037679</name>
</gene>
<protein>
    <submittedName>
        <fullName evidence="1">Uncharacterized protein</fullName>
    </submittedName>
</protein>
<name>W7XEA7_TETTS</name>
<dbReference type="Proteomes" id="UP000009168">
    <property type="component" value="Unassembled WGS sequence"/>
</dbReference>
<evidence type="ECO:0000313" key="2">
    <source>
        <dbReference type="Proteomes" id="UP000009168"/>
    </source>
</evidence>
<evidence type="ECO:0000313" key="1">
    <source>
        <dbReference type="EMBL" id="EWS74903.1"/>
    </source>
</evidence>
<accession>W7XEA7</accession>
<keyword evidence="2" id="KW-1185">Reference proteome</keyword>
<reference evidence="2" key="1">
    <citation type="journal article" date="2006" name="PLoS Biol.">
        <title>Macronuclear genome sequence of the ciliate Tetrahymena thermophila, a model eukaryote.</title>
        <authorList>
            <person name="Eisen J.A."/>
            <person name="Coyne R.S."/>
            <person name="Wu M."/>
            <person name="Wu D."/>
            <person name="Thiagarajan M."/>
            <person name="Wortman J.R."/>
            <person name="Badger J.H."/>
            <person name="Ren Q."/>
            <person name="Amedeo P."/>
            <person name="Jones K.M."/>
            <person name="Tallon L.J."/>
            <person name="Delcher A.L."/>
            <person name="Salzberg S.L."/>
            <person name="Silva J.C."/>
            <person name="Haas B.J."/>
            <person name="Majoros W.H."/>
            <person name="Farzad M."/>
            <person name="Carlton J.M."/>
            <person name="Smith R.K. Jr."/>
            <person name="Garg J."/>
            <person name="Pearlman R.E."/>
            <person name="Karrer K.M."/>
            <person name="Sun L."/>
            <person name="Manning G."/>
            <person name="Elde N.C."/>
            <person name="Turkewitz A.P."/>
            <person name="Asai D.J."/>
            <person name="Wilkes D.E."/>
            <person name="Wang Y."/>
            <person name="Cai H."/>
            <person name="Collins K."/>
            <person name="Stewart B.A."/>
            <person name="Lee S.R."/>
            <person name="Wilamowska K."/>
            <person name="Weinberg Z."/>
            <person name="Ruzzo W.L."/>
            <person name="Wloga D."/>
            <person name="Gaertig J."/>
            <person name="Frankel J."/>
            <person name="Tsao C.-C."/>
            <person name="Gorovsky M.A."/>
            <person name="Keeling P.J."/>
            <person name="Waller R.F."/>
            <person name="Patron N.J."/>
            <person name="Cherry J.M."/>
            <person name="Stover N.A."/>
            <person name="Krieger C.J."/>
            <person name="del Toro C."/>
            <person name="Ryder H.F."/>
            <person name="Williamson S.C."/>
            <person name="Barbeau R.A."/>
            <person name="Hamilton E.P."/>
            <person name="Orias E."/>
        </authorList>
    </citation>
    <scope>NUCLEOTIDE SEQUENCE [LARGE SCALE GENOMIC DNA]</scope>
    <source>
        <strain evidence="2">SB210</strain>
    </source>
</reference>
<organism evidence="1 2">
    <name type="scientific">Tetrahymena thermophila (strain SB210)</name>
    <dbReference type="NCBI Taxonomy" id="312017"/>
    <lineage>
        <taxon>Eukaryota</taxon>
        <taxon>Sar</taxon>
        <taxon>Alveolata</taxon>
        <taxon>Ciliophora</taxon>
        <taxon>Intramacronucleata</taxon>
        <taxon>Oligohymenophorea</taxon>
        <taxon>Hymenostomatida</taxon>
        <taxon>Tetrahymenina</taxon>
        <taxon>Tetrahymenidae</taxon>
        <taxon>Tetrahymena</taxon>
    </lineage>
</organism>
<dbReference type="RefSeq" id="XP_012652616.1">
    <property type="nucleotide sequence ID" value="XM_012797162.1"/>
</dbReference>
<sequence length="162" mass="19555">MAKLIIKIENQPMMICLKFLLLALDFQVYIAKQKFFITFHFIINQTANGMTRDYLKIFTPYPISHILRAKLQQMEIFYWKNKSSLLLYQFNYLKIIQLGDKQMMLIFRMLFHKQNSKKRQNKIIQLKNLIKALLKLKQLKTHQKSQFFQGDMQKLKISIFTL</sequence>
<dbReference type="InParanoid" id="W7XEA7"/>
<dbReference type="GeneID" id="24436943"/>
<dbReference type="AlphaFoldDB" id="W7XEA7"/>
<dbReference type="KEGG" id="tet:TTHERM_000037679"/>